<gene>
    <name evidence="1" type="ORF">IE077_003482</name>
</gene>
<accession>A0ABQ7J875</accession>
<reference evidence="1 2" key="1">
    <citation type="journal article" date="2020" name="bioRxiv">
        <title>Metabolic contributions of an alphaproteobacterial endosymbiont in the apicomplexan Cardiosporidium cionae.</title>
        <authorList>
            <person name="Hunter E.S."/>
            <person name="Paight C.J."/>
            <person name="Lane C.E."/>
        </authorList>
    </citation>
    <scope>NUCLEOTIDE SEQUENCE [LARGE SCALE GENOMIC DNA]</scope>
    <source>
        <strain evidence="1">ESH_2018</strain>
    </source>
</reference>
<comment type="caution">
    <text evidence="1">The sequence shown here is derived from an EMBL/GenBank/DDBJ whole genome shotgun (WGS) entry which is preliminary data.</text>
</comment>
<evidence type="ECO:0000313" key="2">
    <source>
        <dbReference type="Proteomes" id="UP000823046"/>
    </source>
</evidence>
<evidence type="ECO:0000313" key="1">
    <source>
        <dbReference type="EMBL" id="KAF8820170.1"/>
    </source>
</evidence>
<dbReference type="Proteomes" id="UP000823046">
    <property type="component" value="Unassembled WGS sequence"/>
</dbReference>
<keyword evidence="2" id="KW-1185">Reference proteome</keyword>
<organism evidence="1 2">
    <name type="scientific">Cardiosporidium cionae</name>
    <dbReference type="NCBI Taxonomy" id="476202"/>
    <lineage>
        <taxon>Eukaryota</taxon>
        <taxon>Sar</taxon>
        <taxon>Alveolata</taxon>
        <taxon>Apicomplexa</taxon>
        <taxon>Aconoidasida</taxon>
        <taxon>Nephromycida</taxon>
        <taxon>Cardiosporidium</taxon>
    </lineage>
</organism>
<proteinExistence type="predicted"/>
<dbReference type="EMBL" id="JADAQX010000457">
    <property type="protein sequence ID" value="KAF8820170.1"/>
    <property type="molecule type" value="Genomic_DNA"/>
</dbReference>
<name>A0ABQ7J875_9APIC</name>
<feature type="non-terminal residue" evidence="1">
    <location>
        <position position="1"/>
    </location>
</feature>
<protein>
    <submittedName>
        <fullName evidence="1">Uncharacterized protein</fullName>
    </submittedName>
</protein>
<sequence>ISLLLIRATENTWLDNSEKYSLIDLPFHPIEYFSSVSIDSRAFLTKALQYARKEEANKNRTSLVEFFSEGILS</sequence>